<evidence type="ECO:0000256" key="1">
    <source>
        <dbReference type="ARBA" id="ARBA00004141"/>
    </source>
</evidence>
<keyword evidence="2 5" id="KW-0812">Transmembrane</keyword>
<dbReference type="EMBL" id="GEEE01010298">
    <property type="protein sequence ID" value="JAP52927.1"/>
    <property type="molecule type" value="Transcribed_RNA"/>
</dbReference>
<evidence type="ECO:0000256" key="5">
    <source>
        <dbReference type="SAM" id="Phobius"/>
    </source>
</evidence>
<feature type="domain" description="Ion transport" evidence="6">
    <location>
        <begin position="27"/>
        <end position="96"/>
    </location>
</feature>
<reference evidence="7" key="1">
    <citation type="submission" date="2016-01" db="EMBL/GenBank/DDBJ databases">
        <title>Reference transcriptome for the parasite Schistocephalus solidus: insights into the molecular evolution of parasitism.</title>
        <authorList>
            <person name="Hebert F.O."/>
            <person name="Grambauer S."/>
            <person name="Barber I."/>
            <person name="Landry C.R."/>
            <person name="Aubin-Horth N."/>
        </authorList>
    </citation>
    <scope>NUCLEOTIDE SEQUENCE</scope>
</reference>
<evidence type="ECO:0000256" key="4">
    <source>
        <dbReference type="ARBA" id="ARBA00023136"/>
    </source>
</evidence>
<dbReference type="AlphaFoldDB" id="A0A0X3PSD3"/>
<feature type="transmembrane region" description="Helical" evidence="5">
    <location>
        <begin position="34"/>
        <end position="52"/>
    </location>
</feature>
<dbReference type="InterPro" id="IPR005821">
    <property type="entry name" value="Ion_trans_dom"/>
</dbReference>
<name>A0A0X3PSD3_SCHSO</name>
<proteinExistence type="predicted"/>
<evidence type="ECO:0000313" key="7">
    <source>
        <dbReference type="EMBL" id="JAP52927.1"/>
    </source>
</evidence>
<dbReference type="Pfam" id="PF00520">
    <property type="entry name" value="Ion_trans"/>
    <property type="match status" value="1"/>
</dbReference>
<organism evidence="7">
    <name type="scientific">Schistocephalus solidus</name>
    <name type="common">Tapeworm</name>
    <dbReference type="NCBI Taxonomy" id="70667"/>
    <lineage>
        <taxon>Eukaryota</taxon>
        <taxon>Metazoa</taxon>
        <taxon>Spiralia</taxon>
        <taxon>Lophotrochozoa</taxon>
        <taxon>Platyhelminthes</taxon>
        <taxon>Cestoda</taxon>
        <taxon>Eucestoda</taxon>
        <taxon>Diphyllobothriidea</taxon>
        <taxon>Diphyllobothriidae</taxon>
        <taxon>Schistocephalus</taxon>
    </lineage>
</organism>
<dbReference type="GO" id="GO:0022832">
    <property type="term" value="F:voltage-gated channel activity"/>
    <property type="evidence" value="ECO:0007669"/>
    <property type="project" value="InterPro"/>
</dbReference>
<protein>
    <submittedName>
        <fullName evidence="7">Two pore calcium channel protein 2</fullName>
    </submittedName>
</protein>
<evidence type="ECO:0000256" key="2">
    <source>
        <dbReference type="ARBA" id="ARBA00022692"/>
    </source>
</evidence>
<dbReference type="GO" id="GO:0015280">
    <property type="term" value="F:ligand-gated sodium channel activity"/>
    <property type="evidence" value="ECO:0007669"/>
    <property type="project" value="TreeGrafter"/>
</dbReference>
<dbReference type="Gene3D" id="1.10.287.70">
    <property type="match status" value="1"/>
</dbReference>
<sequence>MLHAPNYTSERAMLTFECGTYQQLNYWSLNFDDFAASVFVLWSLMVTNNWHVIVRAFSDQLGRWVHLYMVSWWILAAVVLVTLTTAMIIESFLFVQEARDREMRAQAVRLQGETAAEPPCLQGSTRHSRWLHCCWDCCCYNPAQASIITDSEELLPTAVLEISHHTPNAHSSTTTAAHETDEVYYPTSFSFAEMFSAHLMEPTTEEICQVLQRHPEFSNLNYCS</sequence>
<evidence type="ECO:0000256" key="3">
    <source>
        <dbReference type="ARBA" id="ARBA00022989"/>
    </source>
</evidence>
<dbReference type="GO" id="GO:0005765">
    <property type="term" value="C:lysosomal membrane"/>
    <property type="evidence" value="ECO:0007669"/>
    <property type="project" value="InterPro"/>
</dbReference>
<dbReference type="GO" id="GO:0075509">
    <property type="term" value="P:endocytosis involved in viral entry into host cell"/>
    <property type="evidence" value="ECO:0007669"/>
    <property type="project" value="TreeGrafter"/>
</dbReference>
<keyword evidence="3 5" id="KW-1133">Transmembrane helix</keyword>
<feature type="transmembrane region" description="Helical" evidence="5">
    <location>
        <begin position="72"/>
        <end position="95"/>
    </location>
</feature>
<dbReference type="PANTHER" id="PTHR46768:SF1">
    <property type="entry name" value="TWO PORE CHANNEL PROTEIN 2"/>
    <property type="match status" value="1"/>
</dbReference>
<accession>A0A0X3PSD3</accession>
<dbReference type="GO" id="GO:0019722">
    <property type="term" value="P:calcium-mediated signaling"/>
    <property type="evidence" value="ECO:0007669"/>
    <property type="project" value="TreeGrafter"/>
</dbReference>
<dbReference type="PANTHER" id="PTHR46768">
    <property type="entry name" value="TWO PORE CALCIUM CHANNEL PROTEIN 2"/>
    <property type="match status" value="1"/>
</dbReference>
<dbReference type="InterPro" id="IPR028798">
    <property type="entry name" value="TPC2"/>
</dbReference>
<comment type="subcellular location">
    <subcellularLocation>
        <location evidence="1">Membrane</location>
        <topology evidence="1">Multi-pass membrane protein</topology>
    </subcellularLocation>
</comment>
<keyword evidence="4 5" id="KW-0472">Membrane</keyword>
<gene>
    <name evidence="7" type="primary">TPC2</name>
    <name evidence="7" type="ORF">TR69029</name>
</gene>
<evidence type="ECO:0000259" key="6">
    <source>
        <dbReference type="Pfam" id="PF00520"/>
    </source>
</evidence>
<dbReference type="GO" id="GO:0097682">
    <property type="term" value="F:intracellularly phosphatidylinositol-3,5-bisphosphate-gated monatomic cation channel activity"/>
    <property type="evidence" value="ECO:0007669"/>
    <property type="project" value="TreeGrafter"/>
</dbReference>